<evidence type="ECO:0000313" key="1">
    <source>
        <dbReference type="EMBL" id="TRM64767.1"/>
    </source>
</evidence>
<comment type="caution">
    <text evidence="1">The sequence shown here is derived from an EMBL/GenBank/DDBJ whole genome shotgun (WGS) entry which is preliminary data.</text>
</comment>
<dbReference type="OrthoDB" id="3359487at2759"/>
<evidence type="ECO:0000313" key="2">
    <source>
        <dbReference type="Proteomes" id="UP000320762"/>
    </source>
</evidence>
<proteinExistence type="predicted"/>
<gene>
    <name evidence="1" type="ORF">BD626DRAFT_381696</name>
</gene>
<dbReference type="InterPro" id="IPR012337">
    <property type="entry name" value="RNaseH-like_sf"/>
</dbReference>
<sequence>RLAYKIINSSTSLLPAWKAIMVNFDLVERVIPRDVRTRWNSAYDMIHFALEHRQVVDAFTYDFKNGVYSFRLDAAEWKILTNLDDILADATLFFSRDGIKSSLAAVIPVMDDIDCMLTTAEHDTKRPRAIRAAVTIAKRTLNRYYQLTDSSDVYRIAM</sequence>
<reference evidence="1 2" key="1">
    <citation type="journal article" date="2019" name="New Phytol.">
        <title>Comparative genomics reveals unique wood-decay strategies and fruiting body development in the Schizophyllaceae.</title>
        <authorList>
            <person name="Almasi E."/>
            <person name="Sahu N."/>
            <person name="Krizsan K."/>
            <person name="Balint B."/>
            <person name="Kovacs G.M."/>
            <person name="Kiss B."/>
            <person name="Cseklye J."/>
            <person name="Drula E."/>
            <person name="Henrissat B."/>
            <person name="Nagy I."/>
            <person name="Chovatia M."/>
            <person name="Adam C."/>
            <person name="LaButti K."/>
            <person name="Lipzen A."/>
            <person name="Riley R."/>
            <person name="Grigoriev I.V."/>
            <person name="Nagy L.G."/>
        </authorList>
    </citation>
    <scope>NUCLEOTIDE SEQUENCE [LARGE SCALE GENOMIC DNA]</scope>
    <source>
        <strain evidence="1 2">NL-1724</strain>
    </source>
</reference>
<organism evidence="1 2">
    <name type="scientific">Schizophyllum amplum</name>
    <dbReference type="NCBI Taxonomy" id="97359"/>
    <lineage>
        <taxon>Eukaryota</taxon>
        <taxon>Fungi</taxon>
        <taxon>Dikarya</taxon>
        <taxon>Basidiomycota</taxon>
        <taxon>Agaricomycotina</taxon>
        <taxon>Agaricomycetes</taxon>
        <taxon>Agaricomycetidae</taxon>
        <taxon>Agaricales</taxon>
        <taxon>Schizophyllaceae</taxon>
        <taxon>Schizophyllum</taxon>
    </lineage>
</organism>
<dbReference type="AlphaFoldDB" id="A0A550CJ10"/>
<keyword evidence="2" id="KW-1185">Reference proteome</keyword>
<accession>A0A550CJ10</accession>
<name>A0A550CJ10_9AGAR</name>
<dbReference type="Proteomes" id="UP000320762">
    <property type="component" value="Unassembled WGS sequence"/>
</dbReference>
<dbReference type="STRING" id="97359.A0A550CJ10"/>
<feature type="non-terminal residue" evidence="1">
    <location>
        <position position="1"/>
    </location>
</feature>
<protein>
    <submittedName>
        <fullName evidence="1">Uncharacterized protein</fullName>
    </submittedName>
</protein>
<feature type="non-terminal residue" evidence="1">
    <location>
        <position position="158"/>
    </location>
</feature>
<dbReference type="EMBL" id="VDMD01000006">
    <property type="protein sequence ID" value="TRM64767.1"/>
    <property type="molecule type" value="Genomic_DNA"/>
</dbReference>
<dbReference type="SUPFAM" id="SSF53098">
    <property type="entry name" value="Ribonuclease H-like"/>
    <property type="match status" value="1"/>
</dbReference>